<sequence>MVTSTQLQILQSPITSLISTISSSVTVKLDDSNYLTWNFQIELLLEGHGLMGFVDGSHPCPARFNVPISEGSFHPSSDVSSSTESDNFKIWEMHDRALMQLLTATLSPSAVSCAIARDYLFAAGVQFDDDDIVILTLNGLSSEYNTLRSIVRGRENVISMKDLRSQLLAEEAMVENIPITPFLSAMVARNNGTISKAEDHSNNTSYGGSSQSTLYSSGTSGFKPTYSKNKHKGKFQYHPHSRFGNSKTTYGNYNVNSAPGILGASPPRQQGFSSTSCQICGKFGHLAPTCRFRNFDSTVSEGCQICGKKNHNAKFCHFRNSNPSPPVPTAMHVSPSQHHQSSDPLQQIWLTDSGASSHMTADLSNLSLASPYPANETIQTASGAGLSISHIGSSTLPTFLKPLQLKSVLCVPGISQNLLSVHKLCLDNHCWLIYDASCFWIQDKVTGRILFQGKCSNGLYPIPLPARVRPISS</sequence>
<organism evidence="3 4">
    <name type="scientific">Pyrus ussuriensis x Pyrus communis</name>
    <dbReference type="NCBI Taxonomy" id="2448454"/>
    <lineage>
        <taxon>Eukaryota</taxon>
        <taxon>Viridiplantae</taxon>
        <taxon>Streptophyta</taxon>
        <taxon>Embryophyta</taxon>
        <taxon>Tracheophyta</taxon>
        <taxon>Spermatophyta</taxon>
        <taxon>Magnoliopsida</taxon>
        <taxon>eudicotyledons</taxon>
        <taxon>Gunneridae</taxon>
        <taxon>Pentapetalae</taxon>
        <taxon>rosids</taxon>
        <taxon>fabids</taxon>
        <taxon>Rosales</taxon>
        <taxon>Rosaceae</taxon>
        <taxon>Amygdaloideae</taxon>
        <taxon>Maleae</taxon>
        <taxon>Pyrus</taxon>
    </lineage>
</organism>
<dbReference type="GO" id="GO:0003676">
    <property type="term" value="F:nucleic acid binding"/>
    <property type="evidence" value="ECO:0007669"/>
    <property type="project" value="InterPro"/>
</dbReference>
<dbReference type="PANTHER" id="PTHR47481:SF22">
    <property type="entry name" value="RETROTRANSPOSON GAG DOMAIN-CONTAINING PROTEIN"/>
    <property type="match status" value="1"/>
</dbReference>
<feature type="compositionally biased region" description="Basic residues" evidence="1">
    <location>
        <begin position="229"/>
        <end position="241"/>
    </location>
</feature>
<evidence type="ECO:0000313" key="4">
    <source>
        <dbReference type="Proteomes" id="UP000327157"/>
    </source>
</evidence>
<feature type="region of interest" description="Disordered" evidence="1">
    <location>
        <begin position="229"/>
        <end position="250"/>
    </location>
</feature>
<feature type="domain" description="CCHC-type" evidence="2">
    <location>
        <begin position="302"/>
        <end position="318"/>
    </location>
</feature>
<keyword evidence="4" id="KW-1185">Reference proteome</keyword>
<proteinExistence type="predicted"/>
<dbReference type="Pfam" id="PF22936">
    <property type="entry name" value="Pol_BBD"/>
    <property type="match status" value="1"/>
</dbReference>
<gene>
    <name evidence="3" type="ORF">D8674_025938</name>
</gene>
<protein>
    <recommendedName>
        <fullName evidence="2">CCHC-type domain-containing protein</fullName>
    </recommendedName>
</protein>
<dbReference type="PANTHER" id="PTHR47481">
    <property type="match status" value="1"/>
</dbReference>
<dbReference type="AlphaFoldDB" id="A0A5N5IJN1"/>
<evidence type="ECO:0000313" key="3">
    <source>
        <dbReference type="EMBL" id="KAB2635404.1"/>
    </source>
</evidence>
<dbReference type="OrthoDB" id="913062at2759"/>
<reference evidence="4" key="2">
    <citation type="submission" date="2019-10" db="EMBL/GenBank/DDBJ databases">
        <title>A de novo genome assembly of a pear dwarfing rootstock.</title>
        <authorList>
            <person name="Wang F."/>
            <person name="Wang J."/>
            <person name="Li S."/>
            <person name="Zhang Y."/>
            <person name="Fang M."/>
            <person name="Ma L."/>
            <person name="Zhao Y."/>
            <person name="Jiang S."/>
        </authorList>
    </citation>
    <scope>NUCLEOTIDE SEQUENCE [LARGE SCALE GENOMIC DNA]</scope>
</reference>
<feature type="region of interest" description="Disordered" evidence="1">
    <location>
        <begin position="196"/>
        <end position="216"/>
    </location>
</feature>
<dbReference type="GO" id="GO:0008270">
    <property type="term" value="F:zinc ion binding"/>
    <property type="evidence" value="ECO:0007669"/>
    <property type="project" value="InterPro"/>
</dbReference>
<feature type="compositionally biased region" description="Low complexity" evidence="1">
    <location>
        <begin position="204"/>
        <end position="216"/>
    </location>
</feature>
<dbReference type="SUPFAM" id="SSF57756">
    <property type="entry name" value="Retrovirus zinc finger-like domains"/>
    <property type="match status" value="1"/>
</dbReference>
<dbReference type="EMBL" id="SMOL01000004">
    <property type="protein sequence ID" value="KAB2635404.1"/>
    <property type="molecule type" value="Genomic_DNA"/>
</dbReference>
<reference evidence="3 4" key="1">
    <citation type="submission" date="2019-09" db="EMBL/GenBank/DDBJ databases">
        <authorList>
            <person name="Ou C."/>
        </authorList>
    </citation>
    <scope>NUCLEOTIDE SEQUENCE [LARGE SCALE GENOMIC DNA]</scope>
    <source>
        <strain evidence="3">S2</strain>
        <tissue evidence="3">Leaf</tissue>
    </source>
</reference>
<dbReference type="SMART" id="SM00343">
    <property type="entry name" value="ZnF_C2HC"/>
    <property type="match status" value="2"/>
</dbReference>
<dbReference type="Proteomes" id="UP000327157">
    <property type="component" value="Chromosome 5"/>
</dbReference>
<evidence type="ECO:0000256" key="1">
    <source>
        <dbReference type="SAM" id="MobiDB-lite"/>
    </source>
</evidence>
<comment type="caution">
    <text evidence="3">The sequence shown here is derived from an EMBL/GenBank/DDBJ whole genome shotgun (WGS) entry which is preliminary data.</text>
</comment>
<name>A0A5N5IJN1_9ROSA</name>
<dbReference type="InterPro" id="IPR001878">
    <property type="entry name" value="Znf_CCHC"/>
</dbReference>
<feature type="domain" description="CCHC-type" evidence="2">
    <location>
        <begin position="276"/>
        <end position="292"/>
    </location>
</feature>
<dbReference type="Gene3D" id="4.10.60.10">
    <property type="entry name" value="Zinc finger, CCHC-type"/>
    <property type="match status" value="1"/>
</dbReference>
<accession>A0A5N5IJN1</accession>
<evidence type="ECO:0000259" key="2">
    <source>
        <dbReference type="SMART" id="SM00343"/>
    </source>
</evidence>
<dbReference type="InterPro" id="IPR054722">
    <property type="entry name" value="PolX-like_BBD"/>
</dbReference>
<reference evidence="3 4" key="3">
    <citation type="submission" date="2019-11" db="EMBL/GenBank/DDBJ databases">
        <title>A de novo genome assembly of a pear dwarfing rootstock.</title>
        <authorList>
            <person name="Wang F."/>
            <person name="Wang J."/>
            <person name="Li S."/>
            <person name="Zhang Y."/>
            <person name="Fang M."/>
            <person name="Ma L."/>
            <person name="Zhao Y."/>
            <person name="Jiang S."/>
        </authorList>
    </citation>
    <scope>NUCLEOTIDE SEQUENCE [LARGE SCALE GENOMIC DNA]</scope>
    <source>
        <strain evidence="3">S2</strain>
        <tissue evidence="3">Leaf</tissue>
    </source>
</reference>
<dbReference type="InterPro" id="IPR036875">
    <property type="entry name" value="Znf_CCHC_sf"/>
</dbReference>